<name>A0ABX0XRW8_9ACTN</name>
<proteinExistence type="predicted"/>
<comment type="caution">
    <text evidence="1">The sequence shown here is derived from an EMBL/GenBank/DDBJ whole genome shotgun (WGS) entry which is preliminary data.</text>
</comment>
<evidence type="ECO:0000313" key="2">
    <source>
        <dbReference type="Proteomes" id="UP000722989"/>
    </source>
</evidence>
<evidence type="ECO:0008006" key="3">
    <source>
        <dbReference type="Google" id="ProtNLM"/>
    </source>
</evidence>
<gene>
    <name evidence="1" type="ORF">HC031_03270</name>
</gene>
<reference evidence="1 2" key="1">
    <citation type="submission" date="2020-03" db="EMBL/GenBank/DDBJ databases">
        <title>WGS of the type strain of Planosporangium spp.</title>
        <authorList>
            <person name="Thawai C."/>
        </authorList>
    </citation>
    <scope>NUCLEOTIDE SEQUENCE [LARGE SCALE GENOMIC DNA]</scope>
    <source>
        <strain evidence="1 2">TBRC 5610</strain>
    </source>
</reference>
<accession>A0ABX0XRW8</accession>
<dbReference type="RefSeq" id="WP_167923653.1">
    <property type="nucleotide sequence ID" value="NZ_JAATVY010000002.1"/>
</dbReference>
<dbReference type="EMBL" id="JAATVY010000002">
    <property type="protein sequence ID" value="NJC68751.1"/>
    <property type="molecule type" value="Genomic_DNA"/>
</dbReference>
<organism evidence="1 2">
    <name type="scientific">Planosporangium thailandense</name>
    <dbReference type="NCBI Taxonomy" id="765197"/>
    <lineage>
        <taxon>Bacteria</taxon>
        <taxon>Bacillati</taxon>
        <taxon>Actinomycetota</taxon>
        <taxon>Actinomycetes</taxon>
        <taxon>Micromonosporales</taxon>
        <taxon>Micromonosporaceae</taxon>
        <taxon>Planosporangium</taxon>
    </lineage>
</organism>
<evidence type="ECO:0000313" key="1">
    <source>
        <dbReference type="EMBL" id="NJC68751.1"/>
    </source>
</evidence>
<protein>
    <recommendedName>
        <fullName evidence="3">Transposase</fullName>
    </recommendedName>
</protein>
<keyword evidence="2" id="KW-1185">Reference proteome</keyword>
<sequence>MTMLDDPGRETLLIDVTVVNKREANRHKRPERLGYTHISYDTSVSRDG</sequence>
<dbReference type="Proteomes" id="UP000722989">
    <property type="component" value="Unassembled WGS sequence"/>
</dbReference>